<gene>
    <name evidence="2" type="ORF">BC008_05965</name>
</gene>
<dbReference type="EMBL" id="LMTZ01000008">
    <property type="protein sequence ID" value="KST69982.1"/>
    <property type="molecule type" value="Genomic_DNA"/>
</dbReference>
<protein>
    <recommendedName>
        <fullName evidence="4">Coiled coil domain-containing protein</fullName>
    </recommendedName>
</protein>
<evidence type="ECO:0000313" key="2">
    <source>
        <dbReference type="EMBL" id="KST69982.1"/>
    </source>
</evidence>
<evidence type="ECO:0000256" key="1">
    <source>
        <dbReference type="SAM" id="Coils"/>
    </source>
</evidence>
<accession>A0A0V7ZZT3</accession>
<dbReference type="RefSeq" id="WP_027843358.1">
    <property type="nucleotide sequence ID" value="NZ_LMTZ01000008.1"/>
</dbReference>
<keyword evidence="1" id="KW-0175">Coiled coil</keyword>
<keyword evidence="3" id="KW-1185">Reference proteome</keyword>
<sequence>MESKQEYQKKMEAQLQNLQTKIDEFKVKASLAKADAKDAYDEQISILNTKQHEAKLKFQEIQKSSESAWEDMKSGMENAWNDLQTSFNKATANFK</sequence>
<name>A0A0V7ZZT3_9CYAN</name>
<dbReference type="AlphaFoldDB" id="A0A0V7ZZT3"/>
<dbReference type="Proteomes" id="UP000053372">
    <property type="component" value="Unassembled WGS sequence"/>
</dbReference>
<dbReference type="OrthoDB" id="426827at2"/>
<evidence type="ECO:0000313" key="3">
    <source>
        <dbReference type="Proteomes" id="UP000053372"/>
    </source>
</evidence>
<evidence type="ECO:0008006" key="4">
    <source>
        <dbReference type="Google" id="ProtNLM"/>
    </source>
</evidence>
<proteinExistence type="predicted"/>
<organism evidence="2 3">
    <name type="scientific">Mastigocoleus testarum BC008</name>
    <dbReference type="NCBI Taxonomy" id="371196"/>
    <lineage>
        <taxon>Bacteria</taxon>
        <taxon>Bacillati</taxon>
        <taxon>Cyanobacteriota</taxon>
        <taxon>Cyanophyceae</taxon>
        <taxon>Nostocales</taxon>
        <taxon>Hapalosiphonaceae</taxon>
        <taxon>Mastigocoleus</taxon>
    </lineage>
</organism>
<feature type="coiled-coil region" evidence="1">
    <location>
        <begin position="1"/>
        <end position="35"/>
    </location>
</feature>
<comment type="caution">
    <text evidence="2">The sequence shown here is derived from an EMBL/GenBank/DDBJ whole genome shotgun (WGS) entry which is preliminary data.</text>
</comment>
<reference evidence="2 3" key="1">
    <citation type="journal article" date="2015" name="Genome Announc.">
        <title>Draft Genome of the Euendolithic (true boring) Cyanobacterium Mastigocoleus testarum strain BC008.</title>
        <authorList>
            <person name="Guida B.S."/>
            <person name="Garcia-Pichel F."/>
        </authorList>
    </citation>
    <scope>NUCLEOTIDE SEQUENCE [LARGE SCALE GENOMIC DNA]</scope>
    <source>
        <strain evidence="2 3">BC008</strain>
    </source>
</reference>